<protein>
    <submittedName>
        <fullName evidence="2">Uncharacterized protein</fullName>
    </submittedName>
</protein>
<comment type="caution">
    <text evidence="2">The sequence shown here is derived from an EMBL/GenBank/DDBJ whole genome shotgun (WGS) entry which is preliminary data.</text>
</comment>
<feature type="region of interest" description="Disordered" evidence="1">
    <location>
        <begin position="1"/>
        <end position="31"/>
    </location>
</feature>
<gene>
    <name evidence="2" type="ORF">M5K25_007989</name>
</gene>
<dbReference type="EMBL" id="JANQDX010000007">
    <property type="protein sequence ID" value="KAL0920968.1"/>
    <property type="molecule type" value="Genomic_DNA"/>
</dbReference>
<organism evidence="2 3">
    <name type="scientific">Dendrobium thyrsiflorum</name>
    <name type="common">Pinecone-like raceme dendrobium</name>
    <name type="synonym">Orchid</name>
    <dbReference type="NCBI Taxonomy" id="117978"/>
    <lineage>
        <taxon>Eukaryota</taxon>
        <taxon>Viridiplantae</taxon>
        <taxon>Streptophyta</taxon>
        <taxon>Embryophyta</taxon>
        <taxon>Tracheophyta</taxon>
        <taxon>Spermatophyta</taxon>
        <taxon>Magnoliopsida</taxon>
        <taxon>Liliopsida</taxon>
        <taxon>Asparagales</taxon>
        <taxon>Orchidaceae</taxon>
        <taxon>Epidendroideae</taxon>
        <taxon>Malaxideae</taxon>
        <taxon>Dendrobiinae</taxon>
        <taxon>Dendrobium</taxon>
    </lineage>
</organism>
<reference evidence="2 3" key="1">
    <citation type="journal article" date="2024" name="Plant Biotechnol. J.">
        <title>Dendrobium thyrsiflorum genome and its molecular insights into genes involved in important horticultural traits.</title>
        <authorList>
            <person name="Chen B."/>
            <person name="Wang J.Y."/>
            <person name="Zheng P.J."/>
            <person name="Li K.L."/>
            <person name="Liang Y.M."/>
            <person name="Chen X.F."/>
            <person name="Zhang C."/>
            <person name="Zhao X."/>
            <person name="He X."/>
            <person name="Zhang G.Q."/>
            <person name="Liu Z.J."/>
            <person name="Xu Q."/>
        </authorList>
    </citation>
    <scope>NUCLEOTIDE SEQUENCE [LARGE SCALE GENOMIC DNA]</scope>
    <source>
        <strain evidence="2">GZMU011</strain>
    </source>
</reference>
<feature type="region of interest" description="Disordered" evidence="1">
    <location>
        <begin position="199"/>
        <end position="228"/>
    </location>
</feature>
<feature type="compositionally biased region" description="Polar residues" evidence="1">
    <location>
        <begin position="202"/>
        <end position="213"/>
    </location>
</feature>
<evidence type="ECO:0000256" key="1">
    <source>
        <dbReference type="SAM" id="MobiDB-lite"/>
    </source>
</evidence>
<feature type="compositionally biased region" description="Basic and acidic residues" evidence="1">
    <location>
        <begin position="8"/>
        <end position="31"/>
    </location>
</feature>
<feature type="compositionally biased region" description="Basic and acidic residues" evidence="1">
    <location>
        <begin position="387"/>
        <end position="397"/>
    </location>
</feature>
<evidence type="ECO:0000313" key="3">
    <source>
        <dbReference type="Proteomes" id="UP001552299"/>
    </source>
</evidence>
<feature type="compositionally biased region" description="Polar residues" evidence="1">
    <location>
        <begin position="109"/>
        <end position="120"/>
    </location>
</feature>
<name>A0ABD0VES4_DENTH</name>
<feature type="compositionally biased region" description="Basic and acidic residues" evidence="1">
    <location>
        <begin position="142"/>
        <end position="153"/>
    </location>
</feature>
<feature type="region of interest" description="Disordered" evidence="1">
    <location>
        <begin position="353"/>
        <end position="397"/>
    </location>
</feature>
<evidence type="ECO:0000313" key="2">
    <source>
        <dbReference type="EMBL" id="KAL0920968.1"/>
    </source>
</evidence>
<proteinExistence type="predicted"/>
<dbReference type="Proteomes" id="UP001552299">
    <property type="component" value="Unassembled WGS sequence"/>
</dbReference>
<sequence>MGRTTNSDIHRREGNGEILEEKGGRYRDRRGNREYGERGLVGRKKRKIMEEWVLILEKRWKKAKRGWKMKMIKLNRSTPELPFQIGITPEFPSSTFTVTGNNHWMVKGGSQTTPNTSSRTNQEKENRKPVGGSRSSTRRGKRDTANEPPKLGERTGQSATVLSPPLLASDYLNSLSELSFPRINLEVCKANSKAAAAANASLTQSPTPSSLQSRRLHPHPLPKPTGLSPQTLNFAANDKEYNESLHANKLAHINRQPRLKDKITKNMGKRYYPQKLMHIPVYHFQTPPPFPSLPSAGRLGPSSASQLAPNSRFPAAADICAGVSGLFDEFLAGLSNPAVGFALAFNDATGALPRSPRSRDTGAMQQSGFIVRKTESSKTTKRNKKYRTNDKNSRSDIKSLPLLPHCCTHRTPTLPLSKLRCRNSRSTVIAGNAVGSAIGKTDLGMQKTMEMSTAIQCALRSERLRLKDSEYSRDRSPALPSPPNTETLKRRGTGRRRGAIYLSTTWHYMTAWVAVGAASYVGSCCHAQWSWIVRLGLMACFLMSG</sequence>
<feature type="region of interest" description="Disordered" evidence="1">
    <location>
        <begin position="102"/>
        <end position="161"/>
    </location>
</feature>
<feature type="region of interest" description="Disordered" evidence="1">
    <location>
        <begin position="469"/>
        <end position="492"/>
    </location>
</feature>
<keyword evidence="3" id="KW-1185">Reference proteome</keyword>
<accession>A0ABD0VES4</accession>
<dbReference type="AlphaFoldDB" id="A0ABD0VES4"/>